<dbReference type="Proteomes" id="UP000244178">
    <property type="component" value="Unassembled WGS sequence"/>
</dbReference>
<organism evidence="2 3">
    <name type="scientific">Pseudomonas protegens</name>
    <dbReference type="NCBI Taxonomy" id="380021"/>
    <lineage>
        <taxon>Bacteria</taxon>
        <taxon>Pseudomonadati</taxon>
        <taxon>Pseudomonadota</taxon>
        <taxon>Gammaproteobacteria</taxon>
        <taxon>Pseudomonadales</taxon>
        <taxon>Pseudomonadaceae</taxon>
        <taxon>Pseudomonas</taxon>
    </lineage>
</organism>
<name>A0A2T6GBZ9_9PSED</name>
<feature type="transmembrane region" description="Helical" evidence="1">
    <location>
        <begin position="79"/>
        <end position="98"/>
    </location>
</feature>
<feature type="transmembrane region" description="Helical" evidence="1">
    <location>
        <begin position="51"/>
        <end position="72"/>
    </location>
</feature>
<feature type="transmembrane region" description="Helical" evidence="1">
    <location>
        <begin position="21"/>
        <end position="39"/>
    </location>
</feature>
<feature type="transmembrane region" description="Helical" evidence="1">
    <location>
        <begin position="110"/>
        <end position="128"/>
    </location>
</feature>
<reference evidence="2 3" key="1">
    <citation type="submission" date="2018-03" db="EMBL/GenBank/DDBJ databases">
        <title>Draft genome sequence of the plant growth promoting rhizobacterium Pseudomonas protegens strain BNJ-SS-45 isolated from wheat (Triticum aestivum) rhizosphere.</title>
        <authorList>
            <person name="Bajpai A."/>
            <person name="Shende K."/>
            <person name="Meena N."/>
            <person name="Upadhyayula S.R."/>
            <person name="Suravajhala P."/>
            <person name="Medicherla K.M."/>
            <person name="Johri B.N."/>
        </authorList>
    </citation>
    <scope>NUCLEOTIDE SEQUENCE [LARGE SCALE GENOMIC DNA]</scope>
    <source>
        <strain evidence="2 3">BNJ-SS-45</strain>
    </source>
</reference>
<gene>
    <name evidence="2" type="ORF">C5U62_30690</name>
</gene>
<evidence type="ECO:0000313" key="3">
    <source>
        <dbReference type="Proteomes" id="UP000244178"/>
    </source>
</evidence>
<proteinExistence type="predicted"/>
<keyword evidence="1" id="KW-0812">Transmembrane</keyword>
<keyword evidence="1" id="KW-1133">Transmembrane helix</keyword>
<comment type="caution">
    <text evidence="2">The sequence shown here is derived from an EMBL/GenBank/DDBJ whole genome shotgun (WGS) entry which is preliminary data.</text>
</comment>
<sequence length="158" mass="17538">MERQTPNEGAAALRQPGKRPWYIYLMAIWALIGIGGPLSQLARRVFADEPLLLQVSSVLILGGVLLLIINLIKLKPQYIVAFGVLCCLEVGLQLFGIIDRLYSGDTLAHAALLLIYLVPALAFALLALRTKLLSRASEYRQSVDLQNRIAFAMKHNKR</sequence>
<accession>A0A2T6GBZ9</accession>
<dbReference type="AlphaFoldDB" id="A0A2T6GBZ9"/>
<keyword evidence="1" id="KW-0472">Membrane</keyword>
<evidence type="ECO:0000256" key="1">
    <source>
        <dbReference type="SAM" id="Phobius"/>
    </source>
</evidence>
<evidence type="ECO:0000313" key="2">
    <source>
        <dbReference type="EMBL" id="PUA41688.1"/>
    </source>
</evidence>
<protein>
    <submittedName>
        <fullName evidence="2">Uncharacterized protein</fullName>
    </submittedName>
</protein>
<dbReference type="EMBL" id="PYJM01000010">
    <property type="protein sequence ID" value="PUA41688.1"/>
    <property type="molecule type" value="Genomic_DNA"/>
</dbReference>
<dbReference type="RefSeq" id="WP_060838465.1">
    <property type="nucleotide sequence ID" value="NZ_JAKIVN010000014.1"/>
</dbReference>